<dbReference type="Proteomes" id="UP001219934">
    <property type="component" value="Unassembled WGS sequence"/>
</dbReference>
<dbReference type="InterPro" id="IPR036397">
    <property type="entry name" value="RNaseH_sf"/>
</dbReference>
<dbReference type="Gene3D" id="3.30.420.10">
    <property type="entry name" value="Ribonuclease H-like superfamily/Ribonuclease H"/>
    <property type="match status" value="1"/>
</dbReference>
<organism evidence="2 3">
    <name type="scientific">Pogonophryne albipinna</name>
    <dbReference type="NCBI Taxonomy" id="1090488"/>
    <lineage>
        <taxon>Eukaryota</taxon>
        <taxon>Metazoa</taxon>
        <taxon>Chordata</taxon>
        <taxon>Craniata</taxon>
        <taxon>Vertebrata</taxon>
        <taxon>Euteleostomi</taxon>
        <taxon>Actinopterygii</taxon>
        <taxon>Neopterygii</taxon>
        <taxon>Teleostei</taxon>
        <taxon>Neoteleostei</taxon>
        <taxon>Acanthomorphata</taxon>
        <taxon>Eupercaria</taxon>
        <taxon>Perciformes</taxon>
        <taxon>Notothenioidei</taxon>
        <taxon>Pogonophryne</taxon>
    </lineage>
</organism>
<name>A0AAD6B4E2_9TELE</name>
<dbReference type="AlphaFoldDB" id="A0AAD6B4E2"/>
<accession>A0AAD6B4E2</accession>
<dbReference type="Gene3D" id="1.10.10.10">
    <property type="entry name" value="Winged helix-like DNA-binding domain superfamily/Winged helix DNA-binding domain"/>
    <property type="match status" value="1"/>
</dbReference>
<feature type="domain" description="Transposase Tc1-like" evidence="1">
    <location>
        <begin position="1"/>
        <end position="70"/>
    </location>
</feature>
<dbReference type="InterPro" id="IPR036388">
    <property type="entry name" value="WH-like_DNA-bd_sf"/>
</dbReference>
<reference evidence="2" key="1">
    <citation type="submission" date="2022-11" db="EMBL/GenBank/DDBJ databases">
        <title>Chromosome-level genome of Pogonophryne albipinna.</title>
        <authorList>
            <person name="Jo E."/>
        </authorList>
    </citation>
    <scope>NUCLEOTIDE SEQUENCE</scope>
    <source>
        <strain evidence="2">SGF0006</strain>
        <tissue evidence="2">Muscle</tissue>
    </source>
</reference>
<dbReference type="EMBL" id="JAPTMU010000011">
    <property type="protein sequence ID" value="KAJ4936045.1"/>
    <property type="molecule type" value="Genomic_DNA"/>
</dbReference>
<protein>
    <recommendedName>
        <fullName evidence="1">Transposase Tc1-like domain-containing protein</fullName>
    </recommendedName>
</protein>
<comment type="caution">
    <text evidence="2">The sequence shown here is derived from an EMBL/GenBank/DDBJ whole genome shotgun (WGS) entry which is preliminary data.</text>
</comment>
<dbReference type="GO" id="GO:0015074">
    <property type="term" value="P:DNA integration"/>
    <property type="evidence" value="ECO:0007669"/>
    <property type="project" value="InterPro"/>
</dbReference>
<sequence length="127" mass="14191">MITRTVSKNPRTTRGDLVNDLQRAGTKVTKATISNRLRRQGLKSCSARRVPLLKPVHVQARLKFAREHLDDPEEDWENVICRMMFPMSCGSIPIPFSHSHSKDRSPSPALTAFIPAAHLEPLTSAPP</sequence>
<evidence type="ECO:0000313" key="3">
    <source>
        <dbReference type="Proteomes" id="UP001219934"/>
    </source>
</evidence>
<evidence type="ECO:0000259" key="1">
    <source>
        <dbReference type="Pfam" id="PF01498"/>
    </source>
</evidence>
<proteinExistence type="predicted"/>
<dbReference type="Pfam" id="PF01498">
    <property type="entry name" value="HTH_Tnp_Tc3_2"/>
    <property type="match status" value="1"/>
</dbReference>
<gene>
    <name evidence="2" type="ORF">JOQ06_017569</name>
</gene>
<keyword evidence="3" id="KW-1185">Reference proteome</keyword>
<evidence type="ECO:0000313" key="2">
    <source>
        <dbReference type="EMBL" id="KAJ4936045.1"/>
    </source>
</evidence>
<dbReference type="InterPro" id="IPR002492">
    <property type="entry name" value="Transposase_Tc1-like"/>
</dbReference>
<dbReference type="GO" id="GO:0003677">
    <property type="term" value="F:DNA binding"/>
    <property type="evidence" value="ECO:0007669"/>
    <property type="project" value="InterPro"/>
</dbReference>
<dbReference type="GO" id="GO:0006313">
    <property type="term" value="P:DNA transposition"/>
    <property type="evidence" value="ECO:0007669"/>
    <property type="project" value="InterPro"/>
</dbReference>